<dbReference type="Proteomes" id="UP000004968">
    <property type="component" value="Unassembled WGS sequence"/>
</dbReference>
<protein>
    <submittedName>
        <fullName evidence="1">Uncharacterized protein</fullName>
    </submittedName>
</protein>
<organism evidence="1 2">
    <name type="scientific">Hungatella hathewayi DSM 13479</name>
    <dbReference type="NCBI Taxonomy" id="566550"/>
    <lineage>
        <taxon>Bacteria</taxon>
        <taxon>Bacillati</taxon>
        <taxon>Bacillota</taxon>
        <taxon>Clostridia</taxon>
        <taxon>Lachnospirales</taxon>
        <taxon>Lachnospiraceae</taxon>
        <taxon>Hungatella</taxon>
    </lineage>
</organism>
<evidence type="ECO:0000313" key="2">
    <source>
        <dbReference type="Proteomes" id="UP000004968"/>
    </source>
</evidence>
<sequence length="65" mass="7058">MKHGFSPPFLLSVLQLPALFANRPAAFKGYITTILQSGHLFSVISSAARHLHTSGPYRSAGYSLK</sequence>
<gene>
    <name evidence="1" type="ORF">CLOSTHATH_01163</name>
</gene>
<comment type="caution">
    <text evidence="1">The sequence shown here is derived from an EMBL/GenBank/DDBJ whole genome shotgun (WGS) entry which is preliminary data.</text>
</comment>
<reference evidence="1 2" key="1">
    <citation type="submission" date="2010-01" db="EMBL/GenBank/DDBJ databases">
        <authorList>
            <person name="Weinstock G."/>
            <person name="Sodergren E."/>
            <person name="Clifton S."/>
            <person name="Fulton L."/>
            <person name="Fulton B."/>
            <person name="Courtney L."/>
            <person name="Fronick C."/>
            <person name="Harrison M."/>
            <person name="Strong C."/>
            <person name="Farmer C."/>
            <person name="Delahaunty K."/>
            <person name="Markovic C."/>
            <person name="Hall O."/>
            <person name="Minx P."/>
            <person name="Tomlinson C."/>
            <person name="Mitreva M."/>
            <person name="Nelson J."/>
            <person name="Hou S."/>
            <person name="Wollam A."/>
            <person name="Pepin K.H."/>
            <person name="Johnson M."/>
            <person name="Bhonagiri V."/>
            <person name="Nash W.E."/>
            <person name="Warren W."/>
            <person name="Chinwalla A."/>
            <person name="Mardis E.R."/>
            <person name="Wilson R.K."/>
        </authorList>
    </citation>
    <scope>NUCLEOTIDE SEQUENCE [LARGE SCALE GENOMIC DNA]</scope>
    <source>
        <strain evidence="1 2">DSM 13479</strain>
    </source>
</reference>
<proteinExistence type="predicted"/>
<dbReference type="HOGENOM" id="CLU_2843897_0_0_9"/>
<accession>D3AC34</accession>
<name>D3AC34_9FIRM</name>
<dbReference type="EMBL" id="ACIO01000078">
    <property type="protein sequence ID" value="EFD00620.1"/>
    <property type="molecule type" value="Genomic_DNA"/>
</dbReference>
<dbReference type="AlphaFoldDB" id="D3AC34"/>
<evidence type="ECO:0000313" key="1">
    <source>
        <dbReference type="EMBL" id="EFD00620.1"/>
    </source>
</evidence>